<dbReference type="PANTHER" id="PTHR35093">
    <property type="entry name" value="OUTER MEMBRANE PROTEIN NMB0088-RELATED"/>
    <property type="match status" value="1"/>
</dbReference>
<comment type="subcellular location">
    <subcellularLocation>
        <location evidence="1">Cell outer membrane</location>
        <topology evidence="1">Multi-pass membrane protein</topology>
    </subcellularLocation>
</comment>
<evidence type="ECO:0000256" key="3">
    <source>
        <dbReference type="ARBA" id="ARBA00022452"/>
    </source>
</evidence>
<dbReference type="HOGENOM" id="CLU_035981_1_0_6"/>
<gene>
    <name evidence="8" type="ORF">Metal_1662</name>
</gene>
<sequence>MHLFTRNHGGIFGLALPLMLFSPMAFATNGFNLIGFGAESTLMGGADIAVARDTSALNTNPAGLTQIHGQAFDGFASGLRTFDLTHEDSLGNNKHADNKYTFLGGGGYAASFDSLPCTAGVGLFSQGGAGGIFKNINTPFGNRDEISSLFGMAKVSPGIGCRINDSWSVGTSLAVTYASVRQKFFPDTSVGAAPFAGYRLDGATSLKVGFRLGVQYRVNPSLTLAATYTEKIDLPLTDGELIANYSEMGLGRVKYRNAGVTGLALPREVALGFAFKPADSLLLSFKVNWINWADAIKSVTLRATDPENPLAPAVYQIVTAGDWSNQWVFASGLAYNWNKRTTLYLGHNYGNSPIPAQNASPLLAGILDHHITVGVAHQISREWRFTGGFEYMLPVKEQYTSPLFGNAEVRNEALFLHVMLSRRW</sequence>
<dbReference type="Gene3D" id="2.40.160.60">
    <property type="entry name" value="Outer membrane protein transport protein (OMPP1/FadL/TodX)"/>
    <property type="match status" value="1"/>
</dbReference>
<dbReference type="EMBL" id="CM001475">
    <property type="protein sequence ID" value="EIC29438.1"/>
    <property type="molecule type" value="Genomic_DNA"/>
</dbReference>
<evidence type="ECO:0000256" key="1">
    <source>
        <dbReference type="ARBA" id="ARBA00004571"/>
    </source>
</evidence>
<dbReference type="SUPFAM" id="SSF56935">
    <property type="entry name" value="Porins"/>
    <property type="match status" value="1"/>
</dbReference>
<keyword evidence="9" id="KW-1185">Reference proteome</keyword>
<reference evidence="8 9" key="1">
    <citation type="journal article" date="2013" name="Genome Announc.">
        <title>Genome Sequence of the Obligate Gammaproteobacterial Methanotroph Methylomicrobium album Strain BG8.</title>
        <authorList>
            <person name="Kits K.D."/>
            <person name="Kalyuzhnaya M.G."/>
            <person name="Klotz M.G."/>
            <person name="Jetten M.S."/>
            <person name="Op den Camp H.J."/>
            <person name="Vuilleumier S."/>
            <person name="Bringel F."/>
            <person name="Dispirito A.A."/>
            <person name="Murrell J.C."/>
            <person name="Bruce D."/>
            <person name="Cheng J.F."/>
            <person name="Copeland A."/>
            <person name="Goodwin L."/>
            <person name="Hauser L."/>
            <person name="Lajus A."/>
            <person name="Land M.L."/>
            <person name="Lapidus A."/>
            <person name="Lucas S."/>
            <person name="Medigue C."/>
            <person name="Pitluck S."/>
            <person name="Woyke T."/>
            <person name="Zeytun A."/>
            <person name="Stein L.Y."/>
        </authorList>
    </citation>
    <scope>NUCLEOTIDE SEQUENCE [LARGE SCALE GENOMIC DNA]</scope>
    <source>
        <strain evidence="8 9">BG8</strain>
    </source>
</reference>
<dbReference type="AlphaFoldDB" id="H8GM77"/>
<evidence type="ECO:0000256" key="4">
    <source>
        <dbReference type="ARBA" id="ARBA00022692"/>
    </source>
</evidence>
<protein>
    <submittedName>
        <fullName evidence="8">Long-chain fatty acid transport protein</fullName>
    </submittedName>
</protein>
<keyword evidence="3" id="KW-1134">Transmembrane beta strand</keyword>
<dbReference type="GO" id="GO:0015483">
    <property type="term" value="F:long-chain fatty acid transporting porin activity"/>
    <property type="evidence" value="ECO:0007669"/>
    <property type="project" value="TreeGrafter"/>
</dbReference>
<dbReference type="Pfam" id="PF03349">
    <property type="entry name" value="Toluene_X"/>
    <property type="match status" value="1"/>
</dbReference>
<comment type="similarity">
    <text evidence="2">Belongs to the OmpP1/FadL family.</text>
</comment>
<keyword evidence="4" id="KW-0812">Transmembrane</keyword>
<organism evidence="8 9">
    <name type="scientific">Methylomicrobium album BG8</name>
    <dbReference type="NCBI Taxonomy" id="686340"/>
    <lineage>
        <taxon>Bacteria</taxon>
        <taxon>Pseudomonadati</taxon>
        <taxon>Pseudomonadota</taxon>
        <taxon>Gammaproteobacteria</taxon>
        <taxon>Methylococcales</taxon>
        <taxon>Methylococcaceae</taxon>
        <taxon>Methylomicrobium</taxon>
    </lineage>
</organism>
<proteinExistence type="inferred from homology"/>
<dbReference type="InterPro" id="IPR005017">
    <property type="entry name" value="OMPP1/FadL/TodX"/>
</dbReference>
<keyword evidence="6" id="KW-0472">Membrane</keyword>
<keyword evidence="5" id="KW-0732">Signal</keyword>
<dbReference type="eggNOG" id="COG2067">
    <property type="taxonomic scope" value="Bacteria"/>
</dbReference>
<dbReference type="Proteomes" id="UP000005090">
    <property type="component" value="Chromosome"/>
</dbReference>
<evidence type="ECO:0000256" key="6">
    <source>
        <dbReference type="ARBA" id="ARBA00023136"/>
    </source>
</evidence>
<evidence type="ECO:0000313" key="8">
    <source>
        <dbReference type="EMBL" id="EIC29438.1"/>
    </source>
</evidence>
<evidence type="ECO:0000256" key="2">
    <source>
        <dbReference type="ARBA" id="ARBA00008163"/>
    </source>
</evidence>
<dbReference type="GO" id="GO:0009279">
    <property type="term" value="C:cell outer membrane"/>
    <property type="evidence" value="ECO:0007669"/>
    <property type="project" value="UniProtKB-SubCell"/>
</dbReference>
<evidence type="ECO:0000313" key="9">
    <source>
        <dbReference type="Proteomes" id="UP000005090"/>
    </source>
</evidence>
<accession>H8GM77</accession>
<evidence type="ECO:0000256" key="5">
    <source>
        <dbReference type="ARBA" id="ARBA00022729"/>
    </source>
</evidence>
<name>H8GM77_METAL</name>
<keyword evidence="7" id="KW-0998">Cell outer membrane</keyword>
<evidence type="ECO:0000256" key="7">
    <source>
        <dbReference type="ARBA" id="ARBA00023237"/>
    </source>
</evidence>
<dbReference type="PANTHER" id="PTHR35093:SF8">
    <property type="entry name" value="OUTER MEMBRANE PROTEIN NMB0088-RELATED"/>
    <property type="match status" value="1"/>
</dbReference>